<feature type="transmembrane region" description="Helical" evidence="4">
    <location>
        <begin position="497"/>
        <end position="516"/>
    </location>
</feature>
<keyword evidence="2" id="KW-0464">Manganese</keyword>
<name>A0AAV8EY52_9POAL</name>
<organism evidence="5 6">
    <name type="scientific">Rhynchospora pubera</name>
    <dbReference type="NCBI Taxonomy" id="906938"/>
    <lineage>
        <taxon>Eukaryota</taxon>
        <taxon>Viridiplantae</taxon>
        <taxon>Streptophyta</taxon>
        <taxon>Embryophyta</taxon>
        <taxon>Tracheophyta</taxon>
        <taxon>Spermatophyta</taxon>
        <taxon>Magnoliopsida</taxon>
        <taxon>Liliopsida</taxon>
        <taxon>Poales</taxon>
        <taxon>Cyperaceae</taxon>
        <taxon>Cyperoideae</taxon>
        <taxon>Rhynchosporeae</taxon>
        <taxon>Rhynchospora</taxon>
    </lineage>
</organism>
<feature type="transmembrane region" description="Helical" evidence="4">
    <location>
        <begin position="326"/>
        <end position="344"/>
    </location>
</feature>
<keyword evidence="6" id="KW-1185">Reference proteome</keyword>
<dbReference type="SUPFAM" id="SSF53448">
    <property type="entry name" value="Nucleotide-diphospho-sugar transferases"/>
    <property type="match status" value="1"/>
</dbReference>
<evidence type="ECO:0000313" key="5">
    <source>
        <dbReference type="EMBL" id="KAJ4784350.1"/>
    </source>
</evidence>
<dbReference type="InterPro" id="IPR050587">
    <property type="entry name" value="GNT1/Glycosyltrans_8"/>
</dbReference>
<dbReference type="InterPro" id="IPR002495">
    <property type="entry name" value="Glyco_trans_8"/>
</dbReference>
<comment type="caution">
    <text evidence="5">The sequence shown here is derived from an EMBL/GenBank/DDBJ whole genome shotgun (WGS) entry which is preliminary data.</text>
</comment>
<protein>
    <recommendedName>
        <fullName evidence="3">Hexosyltransferase</fullName>
        <ecNumber evidence="3">2.4.1.-</ecNumber>
    </recommendedName>
</protein>
<evidence type="ECO:0000256" key="2">
    <source>
        <dbReference type="ARBA" id="ARBA00023211"/>
    </source>
</evidence>
<keyword evidence="4" id="KW-0472">Membrane</keyword>
<dbReference type="PANTHER" id="PTHR11183">
    <property type="entry name" value="GLYCOGENIN SUBFAMILY MEMBER"/>
    <property type="match status" value="1"/>
</dbReference>
<keyword evidence="4" id="KW-0812">Transmembrane</keyword>
<dbReference type="AlphaFoldDB" id="A0AAV8EY52"/>
<dbReference type="Proteomes" id="UP001140206">
    <property type="component" value="Chromosome 2"/>
</dbReference>
<accession>A0AAV8EY52</accession>
<dbReference type="Pfam" id="PF01501">
    <property type="entry name" value="Glyco_transf_8"/>
    <property type="match status" value="1"/>
</dbReference>
<reference evidence="5" key="1">
    <citation type="submission" date="2022-08" db="EMBL/GenBank/DDBJ databases">
        <authorList>
            <person name="Marques A."/>
        </authorList>
    </citation>
    <scope>NUCLEOTIDE SEQUENCE</scope>
    <source>
        <strain evidence="5">RhyPub2mFocal</strain>
        <tissue evidence="5">Leaves</tissue>
    </source>
</reference>
<feature type="transmembrane region" description="Helical" evidence="4">
    <location>
        <begin position="444"/>
        <end position="464"/>
    </location>
</feature>
<feature type="transmembrane region" description="Helical" evidence="4">
    <location>
        <begin position="522"/>
        <end position="548"/>
    </location>
</feature>
<dbReference type="GO" id="GO:0016757">
    <property type="term" value="F:glycosyltransferase activity"/>
    <property type="evidence" value="ECO:0007669"/>
    <property type="project" value="UniProtKB-KW"/>
</dbReference>
<gene>
    <name evidence="5" type="ORF">LUZ62_035596</name>
</gene>
<dbReference type="FunFam" id="3.90.550.10:FF:000067">
    <property type="entry name" value="Hexosyltransferase"/>
    <property type="match status" value="1"/>
</dbReference>
<keyword evidence="4" id="KW-1133">Transmembrane helix</keyword>
<keyword evidence="1" id="KW-0808">Transferase</keyword>
<evidence type="ECO:0000256" key="3">
    <source>
        <dbReference type="RuleBase" id="RU362027"/>
    </source>
</evidence>
<dbReference type="Gene3D" id="3.90.550.10">
    <property type="entry name" value="Spore Coat Polysaccharide Biosynthesis Protein SpsA, Chain A"/>
    <property type="match status" value="1"/>
</dbReference>
<feature type="transmembrane region" description="Helical" evidence="4">
    <location>
        <begin position="408"/>
        <end position="432"/>
    </location>
</feature>
<keyword evidence="1" id="KW-0328">Glycosyltransferase</keyword>
<dbReference type="EC" id="2.4.1.-" evidence="3"/>
<evidence type="ECO:0000313" key="6">
    <source>
        <dbReference type="Proteomes" id="UP001140206"/>
    </source>
</evidence>
<evidence type="ECO:0000256" key="4">
    <source>
        <dbReference type="SAM" id="Phobius"/>
    </source>
</evidence>
<comment type="similarity">
    <text evidence="3">Belongs to the glycosyltransferase 8 family.</text>
</comment>
<evidence type="ECO:0000256" key="1">
    <source>
        <dbReference type="ARBA" id="ARBA00022676"/>
    </source>
</evidence>
<dbReference type="EMBL" id="JAMFTS010000002">
    <property type="protein sequence ID" value="KAJ4784350.1"/>
    <property type="molecule type" value="Genomic_DNA"/>
</dbReference>
<sequence length="564" mass="62630">MNTTVPAVDMTFLCPHQAPRLSPFPQQREMRDRGLLSVATLLLFALAALSSGGALAASEEAYVTLLYGDQFVLGARVLGKSLRDTGTTKDLVALVSDGVSTYAQNLLSADGWKVQKISLLTNPNPKSSRPKRFWGVYTKLKIFSLTQYKKVVYLDADTIVVKSIEDLFKCGKFCANLKHSERLNSGVLVVEPSEALFKDMMDKVAVLPSYTGGDQGFLNSYYADFPNAHLFDPSIREEEVQSKPEPETQRLTTLYNADVGLYMLANKWMVEEKELRIIHYTLGPLKPWDWYTAWLIKPVEVWQEIRNRVEASLPGTGGGKSPHDQHIVFILFLLPFFVLIPIYYRTLIQAMRDLSGQGTLCVFGKRLYHQYKSGTILPVYSSVATSSSSSSHPNQMFTDRENGSIPPLFGHITSVAWIVSLGTSLGVAFMLIPLQVTPGTGLLLMYELTFTSFFLLFNGYLRLVHRWGSAVGNRAGHDDPSGKGHQRYILNSDAIAILYWIIMALLAIFAPLWPILLGVSSLFAKLGMMVAGGVVLAVFMDHATVYLAKLAFIKGKKNSDLSRS</sequence>
<dbReference type="InterPro" id="IPR029044">
    <property type="entry name" value="Nucleotide-diphossugar_trans"/>
</dbReference>
<proteinExistence type="inferred from homology"/>
<dbReference type="CDD" id="cd02537">
    <property type="entry name" value="GT8_Glycogenin"/>
    <property type="match status" value="1"/>
</dbReference>